<keyword evidence="4" id="KW-1185">Reference proteome</keyword>
<dbReference type="PROSITE" id="PS51457">
    <property type="entry name" value="BEN"/>
    <property type="match status" value="1"/>
</dbReference>
<reference evidence="3 4" key="1">
    <citation type="submission" date="2018-10" db="EMBL/GenBank/DDBJ databases">
        <title>Genome assembly for a Yunnan-Guizhou Plateau 3E fish, Anabarilius grahami (Regan), and its evolutionary and genetic applications.</title>
        <authorList>
            <person name="Jiang W."/>
        </authorList>
    </citation>
    <scope>NUCLEOTIDE SEQUENCE [LARGE SCALE GENOMIC DNA]</scope>
    <source>
        <strain evidence="3">AG-KIZ</strain>
        <tissue evidence="3">Muscle</tissue>
    </source>
</reference>
<comment type="caution">
    <text evidence="3">The sequence shown here is derived from an EMBL/GenBank/DDBJ whole genome shotgun (WGS) entry which is preliminary data.</text>
</comment>
<evidence type="ECO:0000313" key="3">
    <source>
        <dbReference type="EMBL" id="ROL47952.1"/>
    </source>
</evidence>
<dbReference type="InterPro" id="IPR018379">
    <property type="entry name" value="BEN_domain"/>
</dbReference>
<feature type="domain" description="BEN" evidence="2">
    <location>
        <begin position="135"/>
        <end position="227"/>
    </location>
</feature>
<feature type="compositionally biased region" description="Polar residues" evidence="1">
    <location>
        <begin position="106"/>
        <end position="124"/>
    </location>
</feature>
<evidence type="ECO:0000256" key="1">
    <source>
        <dbReference type="SAM" id="MobiDB-lite"/>
    </source>
</evidence>
<evidence type="ECO:0000259" key="2">
    <source>
        <dbReference type="PROSITE" id="PS51457"/>
    </source>
</evidence>
<proteinExistence type="predicted"/>
<dbReference type="Pfam" id="PF10523">
    <property type="entry name" value="BEN"/>
    <property type="match status" value="1"/>
</dbReference>
<dbReference type="Proteomes" id="UP000281406">
    <property type="component" value="Unassembled WGS sequence"/>
</dbReference>
<feature type="compositionally biased region" description="Basic and acidic residues" evidence="1">
    <location>
        <begin position="1"/>
        <end position="14"/>
    </location>
</feature>
<accession>A0A3N0YP28</accession>
<gene>
    <name evidence="3" type="ORF">DPX16_21819</name>
</gene>
<organism evidence="3 4">
    <name type="scientific">Anabarilius grahami</name>
    <name type="common">Kanglang fish</name>
    <name type="synonym">Barilius grahami</name>
    <dbReference type="NCBI Taxonomy" id="495550"/>
    <lineage>
        <taxon>Eukaryota</taxon>
        <taxon>Metazoa</taxon>
        <taxon>Chordata</taxon>
        <taxon>Craniata</taxon>
        <taxon>Vertebrata</taxon>
        <taxon>Euteleostomi</taxon>
        <taxon>Actinopterygii</taxon>
        <taxon>Neopterygii</taxon>
        <taxon>Teleostei</taxon>
        <taxon>Ostariophysi</taxon>
        <taxon>Cypriniformes</taxon>
        <taxon>Xenocyprididae</taxon>
        <taxon>Xenocypridinae</taxon>
        <taxon>Xenocypridinae incertae sedis</taxon>
        <taxon>Anabarilius</taxon>
    </lineage>
</organism>
<name>A0A3N0YP28_ANAGA</name>
<dbReference type="SMART" id="SM01025">
    <property type="entry name" value="BEN"/>
    <property type="match status" value="1"/>
</dbReference>
<dbReference type="Gene3D" id="1.10.10.2590">
    <property type="entry name" value="BEN domain"/>
    <property type="match status" value="1"/>
</dbReference>
<dbReference type="OrthoDB" id="8186171at2759"/>
<sequence>MAKIGEQLKRDLKRQPTRQLSSTPARYESDSDDTCCDIFDPPKKRKMVINTSEEEEDAIPQAESQRPGTVPAVFVELDEDSLKALKELPGLVSSLKTVLNKMEDSPLSSMISSQSESPRTGSHTSSEEDMVSFGNSLVQVPKRLYQRLSGRRMSLFTQELATLVFGRETLAEATLTGKGKKGELKEQLEPEKNNAIIHAVRERFPNTEVAEIRALLRRKCNNESYKASSNSSQS</sequence>
<protein>
    <submittedName>
        <fullName evidence="3">Protein insensitive</fullName>
    </submittedName>
</protein>
<dbReference type="EMBL" id="RJVU01034768">
    <property type="protein sequence ID" value="ROL47952.1"/>
    <property type="molecule type" value="Genomic_DNA"/>
</dbReference>
<dbReference type="GO" id="GO:0003677">
    <property type="term" value="F:DNA binding"/>
    <property type="evidence" value="ECO:0007669"/>
    <property type="project" value="InterPro"/>
</dbReference>
<dbReference type="AlphaFoldDB" id="A0A3N0YP28"/>
<feature type="region of interest" description="Disordered" evidence="1">
    <location>
        <begin position="105"/>
        <end position="132"/>
    </location>
</feature>
<feature type="region of interest" description="Disordered" evidence="1">
    <location>
        <begin position="1"/>
        <end position="41"/>
    </location>
</feature>
<evidence type="ECO:0000313" key="4">
    <source>
        <dbReference type="Proteomes" id="UP000281406"/>
    </source>
</evidence>